<accession>X1VZ68</accession>
<comment type="caution">
    <text evidence="1">The sequence shown here is derived from an EMBL/GenBank/DDBJ whole genome shotgun (WGS) entry which is preliminary data.</text>
</comment>
<organism evidence="1">
    <name type="scientific">marine sediment metagenome</name>
    <dbReference type="NCBI Taxonomy" id="412755"/>
    <lineage>
        <taxon>unclassified sequences</taxon>
        <taxon>metagenomes</taxon>
        <taxon>ecological metagenomes</taxon>
    </lineage>
</organism>
<name>X1VZ68_9ZZZZ</name>
<sequence length="118" mass="14168">MREKLEQSMELNNKPNLRYLDVAKIYLTNSKRFINYTVKTNEFLCFDTETYKGCCKLMCDSKGRYIYNPTFLECLDFLFINSEMNYYRGFWNIDFDISAVLKIWNNVPEIDKLIHGEI</sequence>
<dbReference type="EMBL" id="BARW01036444">
    <property type="protein sequence ID" value="GAJ17930.1"/>
    <property type="molecule type" value="Genomic_DNA"/>
</dbReference>
<dbReference type="AlphaFoldDB" id="X1VZ68"/>
<gene>
    <name evidence="1" type="ORF">S12H4_56564</name>
</gene>
<reference evidence="1" key="1">
    <citation type="journal article" date="2014" name="Front. Microbiol.">
        <title>High frequency of phylogenetically diverse reductive dehalogenase-homologous genes in deep subseafloor sedimentary metagenomes.</title>
        <authorList>
            <person name="Kawai M."/>
            <person name="Futagami T."/>
            <person name="Toyoda A."/>
            <person name="Takaki Y."/>
            <person name="Nishi S."/>
            <person name="Hori S."/>
            <person name="Arai W."/>
            <person name="Tsubouchi T."/>
            <person name="Morono Y."/>
            <person name="Uchiyama I."/>
            <person name="Ito T."/>
            <person name="Fujiyama A."/>
            <person name="Inagaki F."/>
            <person name="Takami H."/>
        </authorList>
    </citation>
    <scope>NUCLEOTIDE SEQUENCE</scope>
    <source>
        <strain evidence="1">Expedition CK06-06</strain>
    </source>
</reference>
<feature type="non-terminal residue" evidence="1">
    <location>
        <position position="118"/>
    </location>
</feature>
<proteinExistence type="predicted"/>
<protein>
    <submittedName>
        <fullName evidence="1">Uncharacterized protein</fullName>
    </submittedName>
</protein>
<evidence type="ECO:0000313" key="1">
    <source>
        <dbReference type="EMBL" id="GAJ17930.1"/>
    </source>
</evidence>